<proteinExistence type="predicted"/>
<protein>
    <submittedName>
        <fullName evidence="1">Sarcosine oxidase subunit delta</fullName>
    </submittedName>
</protein>
<sequence>MLLIDCPHCGPRNETEFHYGGQAHIAYPEDPHSLDDRGWAEYLFYRDNPKGLFAERWQHGGGCRKWFNALRDTHTYEFAATYPAGSPRPDAGDLPDPGHGNSTRTTPSSPASANTDHGGHQ</sequence>
<dbReference type="InterPro" id="IPR038561">
    <property type="entry name" value="SoxD_sf"/>
</dbReference>
<dbReference type="EMBL" id="JBHMFI010000001">
    <property type="protein sequence ID" value="MFB9073680.1"/>
    <property type="molecule type" value="Genomic_DNA"/>
</dbReference>
<keyword evidence="2" id="KW-1185">Reference proteome</keyword>
<accession>A0ABV5G414</accession>
<dbReference type="Gene3D" id="3.30.2270.10">
    <property type="entry name" value="Folate-binding superfamily"/>
    <property type="match status" value="1"/>
</dbReference>
<evidence type="ECO:0000313" key="2">
    <source>
        <dbReference type="Proteomes" id="UP001589575"/>
    </source>
</evidence>
<dbReference type="Proteomes" id="UP001589575">
    <property type="component" value="Unassembled WGS sequence"/>
</dbReference>
<comment type="caution">
    <text evidence="1">The sequence shown here is derived from an EMBL/GenBank/DDBJ whole genome shotgun (WGS) entry which is preliminary data.</text>
</comment>
<reference evidence="1 2" key="1">
    <citation type="submission" date="2024-09" db="EMBL/GenBank/DDBJ databases">
        <authorList>
            <person name="Sun Q."/>
            <person name="Mori K."/>
        </authorList>
    </citation>
    <scope>NUCLEOTIDE SEQUENCE [LARGE SCALE GENOMIC DNA]</scope>
    <source>
        <strain evidence="1 2">CCM 7609</strain>
    </source>
</reference>
<organism evidence="1 2">
    <name type="scientific">Citricoccus parietis</name>
    <dbReference type="NCBI Taxonomy" id="592307"/>
    <lineage>
        <taxon>Bacteria</taxon>
        <taxon>Bacillati</taxon>
        <taxon>Actinomycetota</taxon>
        <taxon>Actinomycetes</taxon>
        <taxon>Micrococcales</taxon>
        <taxon>Micrococcaceae</taxon>
        <taxon>Citricoccus</taxon>
    </lineage>
</organism>
<evidence type="ECO:0000313" key="1">
    <source>
        <dbReference type="EMBL" id="MFB9073680.1"/>
    </source>
</evidence>
<dbReference type="InterPro" id="IPR006279">
    <property type="entry name" value="SoxD"/>
</dbReference>
<dbReference type="NCBIfam" id="TIGR01374">
    <property type="entry name" value="soxD"/>
    <property type="match status" value="1"/>
</dbReference>
<dbReference type="Pfam" id="PF04267">
    <property type="entry name" value="SoxD"/>
    <property type="match status" value="1"/>
</dbReference>
<gene>
    <name evidence="1" type="ORF">ACFFX0_21740</name>
</gene>
<name>A0ABV5G414_9MICC</name>